<proteinExistence type="predicted"/>
<comment type="caution">
    <text evidence="1">The sequence shown here is derived from an EMBL/GenBank/DDBJ whole genome shotgun (WGS) entry which is preliminary data.</text>
</comment>
<accession>A0ACB8U1B9</accession>
<keyword evidence="2" id="KW-1185">Reference proteome</keyword>
<name>A0ACB8U1B9_9APHY</name>
<dbReference type="EMBL" id="MU274915">
    <property type="protein sequence ID" value="KAI0088147.1"/>
    <property type="molecule type" value="Genomic_DNA"/>
</dbReference>
<evidence type="ECO:0000313" key="1">
    <source>
        <dbReference type="EMBL" id="KAI0088147.1"/>
    </source>
</evidence>
<reference evidence="1" key="1">
    <citation type="journal article" date="2021" name="Environ. Microbiol.">
        <title>Gene family expansions and transcriptome signatures uncover fungal adaptations to wood decay.</title>
        <authorList>
            <person name="Hage H."/>
            <person name="Miyauchi S."/>
            <person name="Viragh M."/>
            <person name="Drula E."/>
            <person name="Min B."/>
            <person name="Chaduli D."/>
            <person name="Navarro D."/>
            <person name="Favel A."/>
            <person name="Norest M."/>
            <person name="Lesage-Meessen L."/>
            <person name="Balint B."/>
            <person name="Merenyi Z."/>
            <person name="de Eugenio L."/>
            <person name="Morin E."/>
            <person name="Martinez A.T."/>
            <person name="Baldrian P."/>
            <person name="Stursova M."/>
            <person name="Martinez M.J."/>
            <person name="Novotny C."/>
            <person name="Magnuson J.K."/>
            <person name="Spatafora J.W."/>
            <person name="Maurice S."/>
            <person name="Pangilinan J."/>
            <person name="Andreopoulos W."/>
            <person name="LaButti K."/>
            <person name="Hundley H."/>
            <person name="Na H."/>
            <person name="Kuo A."/>
            <person name="Barry K."/>
            <person name="Lipzen A."/>
            <person name="Henrissat B."/>
            <person name="Riley R."/>
            <person name="Ahrendt S."/>
            <person name="Nagy L.G."/>
            <person name="Grigoriev I.V."/>
            <person name="Martin F."/>
            <person name="Rosso M.N."/>
        </authorList>
    </citation>
    <scope>NUCLEOTIDE SEQUENCE</scope>
    <source>
        <strain evidence="1">CBS 384.51</strain>
    </source>
</reference>
<sequence length="197" mass="22439">MANIAESISQLDTPSNTSFVYTIVHVWTFYVLYTCATLILGWATRDELSATVDALLSIQTYMMKQQNMPQDVYHGFLDRYTELQESVQNPYNVRWFNVSERICRVRANAKANKAAQQLLDDVKLSAINVISTQSPRGNIEEKRAECAGEDHLRGWNIRSSPLSSANFPPPMYHDHLNIEEGLEKDASADKFTGEFWV</sequence>
<dbReference type="Proteomes" id="UP001055072">
    <property type="component" value="Unassembled WGS sequence"/>
</dbReference>
<evidence type="ECO:0000313" key="2">
    <source>
        <dbReference type="Proteomes" id="UP001055072"/>
    </source>
</evidence>
<gene>
    <name evidence="1" type="ORF">BDY19DRAFT_994549</name>
</gene>
<protein>
    <submittedName>
        <fullName evidence="1">Uncharacterized protein</fullName>
    </submittedName>
</protein>
<organism evidence="1 2">
    <name type="scientific">Irpex rosettiformis</name>
    <dbReference type="NCBI Taxonomy" id="378272"/>
    <lineage>
        <taxon>Eukaryota</taxon>
        <taxon>Fungi</taxon>
        <taxon>Dikarya</taxon>
        <taxon>Basidiomycota</taxon>
        <taxon>Agaricomycotina</taxon>
        <taxon>Agaricomycetes</taxon>
        <taxon>Polyporales</taxon>
        <taxon>Irpicaceae</taxon>
        <taxon>Irpex</taxon>
    </lineage>
</organism>